<evidence type="ECO:0000256" key="12">
    <source>
        <dbReference type="RuleBase" id="RU000488"/>
    </source>
</evidence>
<comment type="similarity">
    <text evidence="12">Belongs to the mitochondrial carrier (TC 2.A.29) family.</text>
</comment>
<keyword evidence="5 11" id="KW-0812">Transmembrane</keyword>
<feature type="repeat" description="Solcar" evidence="11">
    <location>
        <begin position="201"/>
        <end position="284"/>
    </location>
</feature>
<keyword evidence="14" id="KW-1185">Reference proteome</keyword>
<evidence type="ECO:0000256" key="3">
    <source>
        <dbReference type="ARBA" id="ARBA00021935"/>
    </source>
</evidence>
<organism evidence="13 14">
    <name type="scientific">Diutina rugosa</name>
    <name type="common">Yeast</name>
    <name type="synonym">Candida rugosa</name>
    <dbReference type="NCBI Taxonomy" id="5481"/>
    <lineage>
        <taxon>Eukaryota</taxon>
        <taxon>Fungi</taxon>
        <taxon>Dikarya</taxon>
        <taxon>Ascomycota</taxon>
        <taxon>Saccharomycotina</taxon>
        <taxon>Pichiomycetes</taxon>
        <taxon>Debaryomycetaceae</taxon>
        <taxon>Diutina</taxon>
    </lineage>
</organism>
<reference evidence="13 14" key="1">
    <citation type="submission" date="2019-07" db="EMBL/GenBank/DDBJ databases">
        <title>Genome assembly of two rare yeast pathogens: Diutina rugosa and Trichomonascus ciferrii.</title>
        <authorList>
            <person name="Mixao V."/>
            <person name="Saus E."/>
            <person name="Hansen A."/>
            <person name="Lass-Flor C."/>
            <person name="Gabaldon T."/>
        </authorList>
    </citation>
    <scope>NUCLEOTIDE SEQUENCE [LARGE SCALE GENOMIC DNA]</scope>
    <source>
        <strain evidence="13 14">CBS 613</strain>
    </source>
</reference>
<comment type="subcellular location">
    <subcellularLocation>
        <location evidence="2">Mitochondrion inner membrane</location>
        <topology evidence="2">Multi-pass membrane protein</topology>
    </subcellularLocation>
</comment>
<dbReference type="InterPro" id="IPR023395">
    <property type="entry name" value="MCP_dom_sf"/>
</dbReference>
<keyword evidence="10 11" id="KW-0472">Membrane</keyword>
<keyword evidence="8" id="KW-1133">Transmembrane helix</keyword>
<dbReference type="PRINTS" id="PR00926">
    <property type="entry name" value="MITOCARRIER"/>
</dbReference>
<gene>
    <name evidence="13" type="ORF">DIURU_005211</name>
</gene>
<evidence type="ECO:0000256" key="2">
    <source>
        <dbReference type="ARBA" id="ARBA00004448"/>
    </source>
</evidence>
<sequence>MGNDHLSRGNTVSPVRSAVAGAISGAVARMFTAPLDTIKIRMQLAPPGQGRFGAIVAATVRHEGVRALWKGNVPAEIMYVFYGATQFASYQALNQALARLEDKYPHALKPVASLGLHSLVTGFGAGATSTLITYPFDLLRTRLAASTSRELLSMRSVLKTIGSPRDLFKGINPTMLAVALNTGLMFATYNQARHVSKRYADFPFIEGVCGFVAGATAKAITFPLDTLRKRCQMSQSRSSAWQMAVKLWHAGGIRSFYQGVTVALIKSAPTSALSMWAYEWTLGAFERTGV</sequence>
<comment type="function">
    <text evidence="1">Mitochondrial transporter that mediates uptake of thiamine pyrophosphate (ThPP) into mitochondria.</text>
</comment>
<feature type="repeat" description="Solcar" evidence="11">
    <location>
        <begin position="12"/>
        <end position="96"/>
    </location>
</feature>
<comment type="caution">
    <text evidence="13">The sequence shown here is derived from an EMBL/GenBank/DDBJ whole genome shotgun (WGS) entry which is preliminary data.</text>
</comment>
<keyword evidence="9" id="KW-0496">Mitochondrion</keyword>
<dbReference type="VEuPathDB" id="FungiDB:DIURU_005211"/>
<name>A0A642UEC3_DIURU</name>
<evidence type="ECO:0000256" key="7">
    <source>
        <dbReference type="ARBA" id="ARBA00022792"/>
    </source>
</evidence>
<evidence type="ECO:0000313" key="14">
    <source>
        <dbReference type="Proteomes" id="UP000449547"/>
    </source>
</evidence>
<dbReference type="OMA" id="MYVCYGA"/>
<dbReference type="GeneID" id="54783862"/>
<protein>
    <recommendedName>
        <fullName evidence="3">Mitochondrial thiamine pyrophosphate carrier 1</fullName>
    </recommendedName>
</protein>
<dbReference type="EMBL" id="SWFT01000156">
    <property type="protein sequence ID" value="KAA8897495.1"/>
    <property type="molecule type" value="Genomic_DNA"/>
</dbReference>
<evidence type="ECO:0000256" key="10">
    <source>
        <dbReference type="ARBA" id="ARBA00023136"/>
    </source>
</evidence>
<evidence type="ECO:0000256" key="11">
    <source>
        <dbReference type="PROSITE-ProRule" id="PRU00282"/>
    </source>
</evidence>
<evidence type="ECO:0000313" key="13">
    <source>
        <dbReference type="EMBL" id="KAA8897495.1"/>
    </source>
</evidence>
<dbReference type="Proteomes" id="UP000449547">
    <property type="component" value="Unassembled WGS sequence"/>
</dbReference>
<evidence type="ECO:0000256" key="8">
    <source>
        <dbReference type="ARBA" id="ARBA00022989"/>
    </source>
</evidence>
<dbReference type="InterPro" id="IPR018108">
    <property type="entry name" value="MCP_transmembrane"/>
</dbReference>
<keyword evidence="7" id="KW-0999">Mitochondrion inner membrane</keyword>
<dbReference type="InterPro" id="IPR002067">
    <property type="entry name" value="MCP"/>
</dbReference>
<dbReference type="SUPFAM" id="SSF103506">
    <property type="entry name" value="Mitochondrial carrier"/>
    <property type="match status" value="1"/>
</dbReference>
<feature type="repeat" description="Solcar" evidence="11">
    <location>
        <begin position="113"/>
        <end position="195"/>
    </location>
</feature>
<dbReference type="GO" id="GO:0055085">
    <property type="term" value="P:transmembrane transport"/>
    <property type="evidence" value="ECO:0007669"/>
    <property type="project" value="InterPro"/>
</dbReference>
<dbReference type="GO" id="GO:0005743">
    <property type="term" value="C:mitochondrial inner membrane"/>
    <property type="evidence" value="ECO:0007669"/>
    <property type="project" value="UniProtKB-SubCell"/>
</dbReference>
<dbReference type="RefSeq" id="XP_034010006.1">
    <property type="nucleotide sequence ID" value="XM_034158169.1"/>
</dbReference>
<proteinExistence type="inferred from homology"/>
<dbReference type="PROSITE" id="PS50920">
    <property type="entry name" value="SOLCAR"/>
    <property type="match status" value="3"/>
</dbReference>
<keyword evidence="6" id="KW-0677">Repeat</keyword>
<keyword evidence="4 12" id="KW-0813">Transport</keyword>
<dbReference type="PANTHER" id="PTHR24089">
    <property type="entry name" value="SOLUTE CARRIER FAMILY 25"/>
    <property type="match status" value="1"/>
</dbReference>
<evidence type="ECO:0000256" key="5">
    <source>
        <dbReference type="ARBA" id="ARBA00022692"/>
    </source>
</evidence>
<evidence type="ECO:0000256" key="9">
    <source>
        <dbReference type="ARBA" id="ARBA00023128"/>
    </source>
</evidence>
<dbReference type="Pfam" id="PF00153">
    <property type="entry name" value="Mito_carr"/>
    <property type="match status" value="3"/>
</dbReference>
<evidence type="ECO:0000256" key="1">
    <source>
        <dbReference type="ARBA" id="ARBA00002238"/>
    </source>
</evidence>
<evidence type="ECO:0000256" key="6">
    <source>
        <dbReference type="ARBA" id="ARBA00022737"/>
    </source>
</evidence>
<dbReference type="OrthoDB" id="18574at2759"/>
<accession>A0A642UEC3</accession>
<dbReference type="AlphaFoldDB" id="A0A642UEC3"/>
<evidence type="ECO:0000256" key="4">
    <source>
        <dbReference type="ARBA" id="ARBA00022448"/>
    </source>
</evidence>
<dbReference type="Gene3D" id="1.50.40.10">
    <property type="entry name" value="Mitochondrial carrier domain"/>
    <property type="match status" value="1"/>
</dbReference>